<dbReference type="Proteomes" id="UP000029714">
    <property type="component" value="Unassembled WGS sequence"/>
</dbReference>
<evidence type="ECO:0000313" key="5">
    <source>
        <dbReference type="Proteomes" id="UP000477070"/>
    </source>
</evidence>
<evidence type="ECO:0000256" key="1">
    <source>
        <dbReference type="SAM" id="Phobius"/>
    </source>
</evidence>
<keyword evidence="1" id="KW-0812">Transmembrane</keyword>
<reference evidence="3" key="3">
    <citation type="submission" date="2018-04" db="EMBL/GenBank/DDBJ databases">
        <authorList>
            <person name="Sheh A."/>
            <person name="Shen Z."/>
            <person name="Mannion A.J."/>
            <person name="Fox J.G."/>
        </authorList>
    </citation>
    <scope>NUCLEOTIDE SEQUENCE</scope>
    <source>
        <strain evidence="3">MIT 97-6194</strain>
    </source>
</reference>
<dbReference type="AlphaFoldDB" id="A0A347VWK8"/>
<proteinExistence type="predicted"/>
<name>A0A347VWK8_9HELI</name>
<dbReference type="EMBL" id="QBIU01000001">
    <property type="protein sequence ID" value="MWV69692.1"/>
    <property type="molecule type" value="Genomic_DNA"/>
</dbReference>
<dbReference type="Proteomes" id="UP000477070">
    <property type="component" value="Unassembled WGS sequence"/>
</dbReference>
<accession>A0A347VWK8</accession>
<reference evidence="3 4" key="2">
    <citation type="journal article" date="2016" name="Infect. Immun.">
        <title>Helicobacter saguini, a Novel Helicobacter Isolated from Cotton-Top Tamarins with Ulcerative Colitis, Has Proinflammatory Properties and Induces Typhlocolitis and Dysplasia in Gnotobiotic IL-10-/- Mice.</title>
        <authorList>
            <person name="Shen Z."/>
            <person name="Mannion A."/>
            <person name="Whary M.T."/>
            <person name="Muthupalani S."/>
            <person name="Sheh A."/>
            <person name="Feng Y."/>
            <person name="Gong G."/>
            <person name="Vandamme P."/>
            <person name="Holcombe H.R."/>
            <person name="Paster B.J."/>
            <person name="Fox J.G."/>
        </authorList>
    </citation>
    <scope>NUCLEOTIDE SEQUENCE [LARGE SCALE GENOMIC DNA]</scope>
    <source>
        <strain evidence="3 4">MIT 97-6194</strain>
    </source>
</reference>
<feature type="transmembrane region" description="Helical" evidence="1">
    <location>
        <begin position="6"/>
        <end position="30"/>
    </location>
</feature>
<comment type="caution">
    <text evidence="3">The sequence shown here is derived from an EMBL/GenBank/DDBJ whole genome shotgun (WGS) entry which is preliminary data.</text>
</comment>
<reference evidence="2 5" key="4">
    <citation type="submission" date="2019-12" db="EMBL/GenBank/DDBJ databases">
        <title>Multi-Generational Helicobacter saguini Isolates.</title>
        <authorList>
            <person name="Mannion A."/>
            <person name="Shen Z."/>
            <person name="Fox J.G."/>
        </authorList>
    </citation>
    <scope>NUCLEOTIDE SEQUENCE [LARGE SCALE GENOMIC DNA]</scope>
    <source>
        <strain evidence="2">16-048</strain>
        <strain evidence="5">16-048 (F4)</strain>
    </source>
</reference>
<dbReference type="OrthoDB" id="5325725at2"/>
<gene>
    <name evidence="2" type="ORF">DCO61_06705</name>
    <name evidence="3" type="ORF">LS64_001390</name>
</gene>
<evidence type="ECO:0000313" key="2">
    <source>
        <dbReference type="EMBL" id="MWV69692.1"/>
    </source>
</evidence>
<dbReference type="RefSeq" id="WP_118949244.1">
    <property type="nucleotide sequence ID" value="NZ_JRMP02000002.1"/>
</dbReference>
<protein>
    <submittedName>
        <fullName evidence="3">Uncharacterized protein</fullName>
    </submittedName>
</protein>
<keyword evidence="1" id="KW-0472">Membrane</keyword>
<organism evidence="3 4">
    <name type="scientific">Helicobacter saguini</name>
    <dbReference type="NCBI Taxonomy" id="1548018"/>
    <lineage>
        <taxon>Bacteria</taxon>
        <taxon>Pseudomonadati</taxon>
        <taxon>Campylobacterota</taxon>
        <taxon>Epsilonproteobacteria</taxon>
        <taxon>Campylobacterales</taxon>
        <taxon>Helicobacteraceae</taxon>
        <taxon>Helicobacter</taxon>
    </lineage>
</organism>
<reference evidence="3 4" key="1">
    <citation type="journal article" date="2014" name="Genome Announc.">
        <title>Draft genome sequences of eight enterohepatic helicobacter species isolated from both laboratory and wild rodents.</title>
        <authorList>
            <person name="Sheh A."/>
            <person name="Shen Z."/>
            <person name="Fox J.G."/>
        </authorList>
    </citation>
    <scope>NUCLEOTIDE SEQUENCE [LARGE SCALE GENOMIC DNA]</scope>
    <source>
        <strain evidence="3 4">MIT 97-6194</strain>
    </source>
</reference>
<dbReference type="EMBL" id="JRMP02000002">
    <property type="protein sequence ID" value="TLD95541.1"/>
    <property type="molecule type" value="Genomic_DNA"/>
</dbReference>
<evidence type="ECO:0000313" key="4">
    <source>
        <dbReference type="Proteomes" id="UP000029714"/>
    </source>
</evidence>
<evidence type="ECO:0000313" key="3">
    <source>
        <dbReference type="EMBL" id="TLD95541.1"/>
    </source>
</evidence>
<sequence>MYSYLYYVILWVAGLVLSIPVIIVGVIYIFMSNKPKKSKDFTIKDMLAMIKGAKSENDFKSALIHFKSKYKVFNDEKNTETWLNCIKDLAHFSYWDTDAIAKFGQEMEDANPANAKKVSIAIATVLKTKEQKK</sequence>
<keyword evidence="4" id="KW-1185">Reference proteome</keyword>
<keyword evidence="1" id="KW-1133">Transmembrane helix</keyword>